<dbReference type="Pfam" id="PF04392">
    <property type="entry name" value="ABC_sub_bind"/>
    <property type="match status" value="1"/>
</dbReference>
<feature type="signal peptide" evidence="1">
    <location>
        <begin position="1"/>
        <end position="25"/>
    </location>
</feature>
<comment type="caution">
    <text evidence="2">The sequence shown here is derived from an EMBL/GenBank/DDBJ whole genome shotgun (WGS) entry which is preliminary data.</text>
</comment>
<reference evidence="2" key="2">
    <citation type="journal article" date="2021" name="PeerJ">
        <title>Extensive microbial diversity within the chicken gut microbiome revealed by metagenomics and culture.</title>
        <authorList>
            <person name="Gilroy R."/>
            <person name="Ravi A."/>
            <person name="Getino M."/>
            <person name="Pursley I."/>
            <person name="Horton D.L."/>
            <person name="Alikhan N.F."/>
            <person name="Baker D."/>
            <person name="Gharbi K."/>
            <person name="Hall N."/>
            <person name="Watson M."/>
            <person name="Adriaenssens E.M."/>
            <person name="Foster-Nyarko E."/>
            <person name="Jarju S."/>
            <person name="Secka A."/>
            <person name="Antonio M."/>
            <person name="Oren A."/>
            <person name="Chaudhuri R.R."/>
            <person name="La Ragione R."/>
            <person name="Hildebrand F."/>
            <person name="Pallen M.J."/>
        </authorList>
    </citation>
    <scope>NUCLEOTIDE SEQUENCE</scope>
    <source>
        <strain evidence="2">ChiSxjej2B14-6234</strain>
    </source>
</reference>
<dbReference type="InterPro" id="IPR028082">
    <property type="entry name" value="Peripla_BP_I"/>
</dbReference>
<dbReference type="PANTHER" id="PTHR35271">
    <property type="entry name" value="ABC TRANSPORTER, SUBSTRATE-BINDING LIPOPROTEIN-RELATED"/>
    <property type="match status" value="1"/>
</dbReference>
<accession>A0A9D0ZB63</accession>
<dbReference type="InterPro" id="IPR007487">
    <property type="entry name" value="ABC_transpt-TYRBP-like"/>
</dbReference>
<gene>
    <name evidence="2" type="ORF">IAB73_09860</name>
</gene>
<organism evidence="2 3">
    <name type="scientific">Candidatus Onthenecus intestinigallinarum</name>
    <dbReference type="NCBI Taxonomy" id="2840875"/>
    <lineage>
        <taxon>Bacteria</taxon>
        <taxon>Bacillati</taxon>
        <taxon>Bacillota</taxon>
        <taxon>Clostridia</taxon>
        <taxon>Eubacteriales</taxon>
        <taxon>Candidatus Onthenecus</taxon>
    </lineage>
</organism>
<protein>
    <submittedName>
        <fullName evidence="2">ABC transporter substrate-binding protein</fullName>
    </submittedName>
</protein>
<dbReference type="AlphaFoldDB" id="A0A9D0ZB63"/>
<sequence length="326" mass="33943">MKNLRRSLSLLLALALMLGASVALAEDSSPKIGILQYVEHAALDSAREGFVQALTENGYEAVVETIDTKNASGDNATLQLMAEQFATGDYDLVLGIATPAVQALLTAIADKPILGTAVTDYASSGLVVSNDAPGGNLTGTSDMNPVDKQIDLLVQLVPDAKTIGILYTSSEINSEIQAEMAQQEAEAKGLSVVVKTISAVGEVQQAVESLIGQVDALYIPTDNICASSMAVISSVANPAGLPVIVGEENMCNEGGLATIGLNYTKLGYQTGLMAIRILEEGANPAEMPIETLADADVYLNQVTADEIGLTFPQELIDAASNIVTAE</sequence>
<name>A0A9D0ZB63_9FIRM</name>
<dbReference type="EMBL" id="DVFJ01000036">
    <property type="protein sequence ID" value="HIQ72494.1"/>
    <property type="molecule type" value="Genomic_DNA"/>
</dbReference>
<dbReference type="CDD" id="cd06325">
    <property type="entry name" value="PBP1_ABC_unchar_transporter"/>
    <property type="match status" value="1"/>
</dbReference>
<dbReference type="PANTHER" id="PTHR35271:SF1">
    <property type="entry name" value="ABC TRANSPORTER, SUBSTRATE-BINDING LIPOPROTEIN"/>
    <property type="match status" value="1"/>
</dbReference>
<dbReference type="SUPFAM" id="SSF53822">
    <property type="entry name" value="Periplasmic binding protein-like I"/>
    <property type="match status" value="1"/>
</dbReference>
<evidence type="ECO:0000313" key="3">
    <source>
        <dbReference type="Proteomes" id="UP000886887"/>
    </source>
</evidence>
<feature type="chain" id="PRO_5038690615" evidence="1">
    <location>
        <begin position="26"/>
        <end position="326"/>
    </location>
</feature>
<proteinExistence type="predicted"/>
<keyword evidence="1" id="KW-0732">Signal</keyword>
<dbReference type="Gene3D" id="3.40.50.2300">
    <property type="match status" value="2"/>
</dbReference>
<reference evidence="2" key="1">
    <citation type="submission" date="2020-10" db="EMBL/GenBank/DDBJ databases">
        <authorList>
            <person name="Gilroy R."/>
        </authorList>
    </citation>
    <scope>NUCLEOTIDE SEQUENCE</scope>
    <source>
        <strain evidence="2">ChiSxjej2B14-6234</strain>
    </source>
</reference>
<evidence type="ECO:0000256" key="1">
    <source>
        <dbReference type="SAM" id="SignalP"/>
    </source>
</evidence>
<evidence type="ECO:0000313" key="2">
    <source>
        <dbReference type="EMBL" id="HIQ72494.1"/>
    </source>
</evidence>
<dbReference type="Proteomes" id="UP000886887">
    <property type="component" value="Unassembled WGS sequence"/>
</dbReference>